<dbReference type="GO" id="GO:0004553">
    <property type="term" value="F:hydrolase activity, hydrolyzing O-glycosyl compounds"/>
    <property type="evidence" value="ECO:0007669"/>
    <property type="project" value="InterPro"/>
</dbReference>
<dbReference type="CDD" id="cd18624">
    <property type="entry name" value="GH32_Fruct1-like"/>
    <property type="match status" value="1"/>
</dbReference>
<dbReference type="EMBL" id="JAGGNH010000003">
    <property type="protein sequence ID" value="KAJ0976706.1"/>
    <property type="molecule type" value="Genomic_DNA"/>
</dbReference>
<dbReference type="OrthoDB" id="202537at2759"/>
<dbReference type="InterPro" id="IPR029052">
    <property type="entry name" value="Metallo-depent_PP-like"/>
</dbReference>
<sequence length="888" mass="101494">MRVSWITKDKHAPSVVEYGKVSGIYQWSATGEHTKYRYFLYSSGLIHHVKVGPLEANTIYFYRCSRAGDEYSFKTPPASLPIEFAIIGDLGQTECTASTLAHVNSSDYDMLLLPGDLSYADAHQPLWDSFGRFVERYASKRPWMVTEGNHEIESFFSLPKPFKAYNARWRMAYEESGSPSNLYYSFDVAGSVHVVMLGSYTDFDSNSDQYKWLVSDLNKVDKKRTPWLIVLLHAPWYNTNSAHQGQGERMRKAMESLLYESRVDLVFAGHVHAYERFTRIYDNEADPCGPMYITIGDGGNRGGLASDFDENHKSASLSLFREASFGHGRLKVLNGASAHWSWHRNEDSYSSVGDELWIESLSSTDACKPRKNRPMYYNGVYHLFYQYNPKAAVWGNISWGHSVSNDMINWTPLDLALNPTEPFDINGCWSGSITILPGLNKPVILYTGINKEQQEVQNIAFPRNLSDPFLKEWEKPNYNPLMAPIGDIEPSQFRDPTTGWKGSDGYWRVALGAEIEGMGMALLYKSKDFVHWERAKEPLHSPKGSGMWECPDFYPVLLKGRRGLDTSVNSDDTKHVLKMSLGQTSTDHYMLGRYVEEKDMFMQDDEMQKNYSMWRRYDYGKFYASKTFFDAKKGRRILWAWSNEADTKADDIAKGWAGIQTFPRMVWLDENERQLMQWPIKELESLRREGVHFHDKELKTGGLLNIQGVEASQVDVDVEFELPSLEKAEPFDPAWELNPQVLCEKENISMQSGIGPFGLLVMTSISKDELTAIYFMVFKDYDRYVVLMCSDQRRSSLRAGLDLRAYGAFVDIDIEKERKISLRTLVDHSVVESFGGGGRTCITARVYPTFLVTSKAYLHAFNNGSETVRIVELKAWNMAKPRINVAEE</sequence>
<evidence type="ECO:0000256" key="5">
    <source>
        <dbReference type="ARBA" id="ARBA00023180"/>
    </source>
</evidence>
<dbReference type="SUPFAM" id="SSF49899">
    <property type="entry name" value="Concanavalin A-like lectins/glucanases"/>
    <property type="match status" value="1"/>
</dbReference>
<dbReference type="SUPFAM" id="SSF56300">
    <property type="entry name" value="Metallo-dependent phosphatases"/>
    <property type="match status" value="1"/>
</dbReference>
<dbReference type="Pfam" id="PF08244">
    <property type="entry name" value="Glyco_hydro_32C"/>
    <property type="match status" value="1"/>
</dbReference>
<feature type="domain" description="Purple acid phosphatase N-terminal" evidence="12">
    <location>
        <begin position="1"/>
        <end position="75"/>
    </location>
</feature>
<dbReference type="Gene3D" id="3.60.21.10">
    <property type="match status" value="1"/>
</dbReference>
<evidence type="ECO:0000256" key="1">
    <source>
        <dbReference type="ARBA" id="ARBA00008723"/>
    </source>
</evidence>
<evidence type="ECO:0000259" key="8">
    <source>
        <dbReference type="Pfam" id="PF00149"/>
    </source>
</evidence>
<evidence type="ECO:0000313" key="14">
    <source>
        <dbReference type="Proteomes" id="UP001085076"/>
    </source>
</evidence>
<dbReference type="SUPFAM" id="SSF49363">
    <property type="entry name" value="Purple acid phosphatase, N-terminal domain"/>
    <property type="match status" value="1"/>
</dbReference>
<evidence type="ECO:0000259" key="11">
    <source>
        <dbReference type="Pfam" id="PF14008"/>
    </source>
</evidence>
<dbReference type="InterPro" id="IPR013148">
    <property type="entry name" value="Glyco_hydro_32_N"/>
</dbReference>
<keyword evidence="3" id="KW-0732">Signal</keyword>
<dbReference type="Pfam" id="PF00149">
    <property type="entry name" value="Metallophos"/>
    <property type="match status" value="1"/>
</dbReference>
<evidence type="ECO:0000256" key="7">
    <source>
        <dbReference type="RuleBase" id="RU361203"/>
    </source>
</evidence>
<feature type="domain" description="Glycosyl hydrolase family 32 N-terminal" evidence="9">
    <location>
        <begin position="372"/>
        <end position="679"/>
    </location>
</feature>
<evidence type="ECO:0000256" key="3">
    <source>
        <dbReference type="ARBA" id="ARBA00022729"/>
    </source>
</evidence>
<dbReference type="FunFam" id="2.115.10.20:FF:000001">
    <property type="entry name" value="Beta-fructofuranosidase, insoluble isoenzyme CWINV1"/>
    <property type="match status" value="1"/>
</dbReference>
<feature type="domain" description="Glycosyl hydrolase family 32 C-terminal" evidence="10">
    <location>
        <begin position="682"/>
        <end position="877"/>
    </location>
</feature>
<name>A0A9D5CNP2_9LILI</name>
<comment type="similarity">
    <text evidence="1 7">Belongs to the metallophosphoesterase superfamily. Purple acid phosphatase family.</text>
</comment>
<dbReference type="InterPro" id="IPR023296">
    <property type="entry name" value="Glyco_hydro_beta-prop_sf"/>
</dbReference>
<dbReference type="GO" id="GO:0005975">
    <property type="term" value="P:carbohydrate metabolic process"/>
    <property type="evidence" value="ECO:0007669"/>
    <property type="project" value="InterPro"/>
</dbReference>
<dbReference type="FunFam" id="2.60.120.560:FF:000002">
    <property type="entry name" value="Beta-fructofuranosidase, insoluble isoenzyme CWINV1"/>
    <property type="match status" value="1"/>
</dbReference>
<dbReference type="Gene3D" id="2.60.40.380">
    <property type="entry name" value="Purple acid phosphatase-like, N-terminal"/>
    <property type="match status" value="1"/>
</dbReference>
<dbReference type="Gene3D" id="2.115.10.20">
    <property type="entry name" value="Glycosyl hydrolase domain, family 43"/>
    <property type="match status" value="1"/>
</dbReference>
<keyword evidence="4 7" id="KW-0378">Hydrolase</keyword>
<feature type="domain" description="Calcineurin-like phosphoesterase" evidence="8">
    <location>
        <begin position="84"/>
        <end position="274"/>
    </location>
</feature>
<protein>
    <recommendedName>
        <fullName evidence="7">Purple acid phosphatase</fullName>
        <ecNumber evidence="7">3.1.3.2</ecNumber>
    </recommendedName>
</protein>
<comment type="caution">
    <text evidence="13">The sequence shown here is derived from an EMBL/GenBank/DDBJ whole genome shotgun (WGS) entry which is preliminary data.</text>
</comment>
<dbReference type="InterPro" id="IPR025733">
    <property type="entry name" value="PAPs_C"/>
</dbReference>
<dbReference type="InterPro" id="IPR008963">
    <property type="entry name" value="Purple_acid_Pase-like_N"/>
</dbReference>
<dbReference type="Pfam" id="PF16656">
    <property type="entry name" value="Pur_ac_phosph_N"/>
    <property type="match status" value="1"/>
</dbReference>
<evidence type="ECO:0000259" key="10">
    <source>
        <dbReference type="Pfam" id="PF08244"/>
    </source>
</evidence>
<dbReference type="Pfam" id="PF00251">
    <property type="entry name" value="Glyco_hydro_32N"/>
    <property type="match status" value="1"/>
</dbReference>
<dbReference type="InterPro" id="IPR050551">
    <property type="entry name" value="Fructan_Metab_Enzymes"/>
</dbReference>
<dbReference type="InterPro" id="IPR001362">
    <property type="entry name" value="Glyco_hydro_32"/>
</dbReference>
<evidence type="ECO:0000313" key="13">
    <source>
        <dbReference type="EMBL" id="KAJ0976706.1"/>
    </source>
</evidence>
<reference evidence="13" key="2">
    <citation type="journal article" date="2022" name="Hortic Res">
        <title>The genome of Dioscorea zingiberensis sheds light on the biosynthesis, origin and evolution of the medicinally important diosgenin saponins.</title>
        <authorList>
            <person name="Li Y."/>
            <person name="Tan C."/>
            <person name="Li Z."/>
            <person name="Guo J."/>
            <person name="Li S."/>
            <person name="Chen X."/>
            <person name="Wang C."/>
            <person name="Dai X."/>
            <person name="Yang H."/>
            <person name="Song W."/>
            <person name="Hou L."/>
            <person name="Xu J."/>
            <person name="Tong Z."/>
            <person name="Xu A."/>
            <person name="Yuan X."/>
            <person name="Wang W."/>
            <person name="Yang Q."/>
            <person name="Chen L."/>
            <person name="Sun Z."/>
            <person name="Wang K."/>
            <person name="Pan B."/>
            <person name="Chen J."/>
            <person name="Bao Y."/>
            <person name="Liu F."/>
            <person name="Qi X."/>
            <person name="Gang D.R."/>
            <person name="Wen J."/>
            <person name="Li J."/>
        </authorList>
    </citation>
    <scope>NUCLEOTIDE SEQUENCE</scope>
    <source>
        <strain evidence="13">Dzin_1.0</strain>
    </source>
</reference>
<organism evidence="13 14">
    <name type="scientific">Dioscorea zingiberensis</name>
    <dbReference type="NCBI Taxonomy" id="325984"/>
    <lineage>
        <taxon>Eukaryota</taxon>
        <taxon>Viridiplantae</taxon>
        <taxon>Streptophyta</taxon>
        <taxon>Embryophyta</taxon>
        <taxon>Tracheophyta</taxon>
        <taxon>Spermatophyta</taxon>
        <taxon>Magnoliopsida</taxon>
        <taxon>Liliopsida</taxon>
        <taxon>Dioscoreales</taxon>
        <taxon>Dioscoreaceae</taxon>
        <taxon>Dioscorea</taxon>
    </lineage>
</organism>
<evidence type="ECO:0000256" key="2">
    <source>
        <dbReference type="ARBA" id="ARBA00009902"/>
    </source>
</evidence>
<dbReference type="AlphaFoldDB" id="A0A9D5CNP2"/>
<gene>
    <name evidence="13" type="ORF">J5N97_012180</name>
</gene>
<dbReference type="Proteomes" id="UP001085076">
    <property type="component" value="Miscellaneous, Linkage group lg03"/>
</dbReference>
<dbReference type="GO" id="GO:0046872">
    <property type="term" value="F:metal ion binding"/>
    <property type="evidence" value="ECO:0007669"/>
    <property type="project" value="InterPro"/>
</dbReference>
<dbReference type="Gene3D" id="2.60.120.560">
    <property type="entry name" value="Exo-inulinase, domain 1"/>
    <property type="match status" value="1"/>
</dbReference>
<keyword evidence="6" id="KW-0326">Glycosidase</keyword>
<proteinExistence type="inferred from homology"/>
<dbReference type="CDD" id="cd00839">
    <property type="entry name" value="MPP_PAPs"/>
    <property type="match status" value="1"/>
</dbReference>
<feature type="domain" description="Purple acid phosphatase C-terminal" evidence="11">
    <location>
        <begin position="289"/>
        <end position="355"/>
    </location>
</feature>
<dbReference type="InterPro" id="IPR013320">
    <property type="entry name" value="ConA-like_dom_sf"/>
</dbReference>
<dbReference type="InterPro" id="IPR041792">
    <property type="entry name" value="MPP_PAP"/>
</dbReference>
<dbReference type="EC" id="3.1.3.2" evidence="7"/>
<dbReference type="InterPro" id="IPR004843">
    <property type="entry name" value="Calcineurin-like_PHP"/>
</dbReference>
<dbReference type="SUPFAM" id="SSF75005">
    <property type="entry name" value="Arabinanase/levansucrase/invertase"/>
    <property type="match status" value="1"/>
</dbReference>
<dbReference type="Pfam" id="PF14008">
    <property type="entry name" value="Metallophos_C"/>
    <property type="match status" value="1"/>
</dbReference>
<evidence type="ECO:0000256" key="6">
    <source>
        <dbReference type="ARBA" id="ARBA00023295"/>
    </source>
</evidence>
<comment type="catalytic activity">
    <reaction evidence="7">
        <text>a phosphate monoester + H2O = an alcohol + phosphate</text>
        <dbReference type="Rhea" id="RHEA:15017"/>
        <dbReference type="ChEBI" id="CHEBI:15377"/>
        <dbReference type="ChEBI" id="CHEBI:30879"/>
        <dbReference type="ChEBI" id="CHEBI:43474"/>
        <dbReference type="ChEBI" id="CHEBI:67140"/>
        <dbReference type="EC" id="3.1.3.2"/>
    </reaction>
</comment>
<evidence type="ECO:0000259" key="12">
    <source>
        <dbReference type="Pfam" id="PF16656"/>
    </source>
</evidence>
<dbReference type="SMART" id="SM00640">
    <property type="entry name" value="Glyco_32"/>
    <property type="match status" value="1"/>
</dbReference>
<dbReference type="PANTHER" id="PTHR31953">
    <property type="entry name" value="BETA-FRUCTOFURANOSIDASE, INSOLUBLE ISOENZYME CWINV1-RELATED"/>
    <property type="match status" value="1"/>
</dbReference>
<keyword evidence="5" id="KW-0325">Glycoprotein</keyword>
<dbReference type="GO" id="GO:0003993">
    <property type="term" value="F:acid phosphatase activity"/>
    <property type="evidence" value="ECO:0007669"/>
    <property type="project" value="UniProtKB-EC"/>
</dbReference>
<comment type="similarity">
    <text evidence="2">Belongs to the glycosyl hydrolase 32 family.</text>
</comment>
<dbReference type="InterPro" id="IPR015914">
    <property type="entry name" value="PAPs_N"/>
</dbReference>
<evidence type="ECO:0000259" key="9">
    <source>
        <dbReference type="Pfam" id="PF00251"/>
    </source>
</evidence>
<accession>A0A9D5CNP2</accession>
<dbReference type="InterPro" id="IPR013189">
    <property type="entry name" value="Glyco_hydro_32_C"/>
</dbReference>
<keyword evidence="14" id="KW-1185">Reference proteome</keyword>
<reference evidence="13" key="1">
    <citation type="submission" date="2021-03" db="EMBL/GenBank/DDBJ databases">
        <authorList>
            <person name="Li Z."/>
            <person name="Yang C."/>
        </authorList>
    </citation>
    <scope>NUCLEOTIDE SEQUENCE</scope>
    <source>
        <strain evidence="13">Dzin_1.0</strain>
        <tissue evidence="13">Leaf</tissue>
    </source>
</reference>
<evidence type="ECO:0000256" key="4">
    <source>
        <dbReference type="ARBA" id="ARBA00022801"/>
    </source>
</evidence>